<feature type="region of interest" description="Disordered" evidence="3">
    <location>
        <begin position="1015"/>
        <end position="1040"/>
    </location>
</feature>
<keyword evidence="6" id="KW-1185">Reference proteome</keyword>
<evidence type="ECO:0000256" key="3">
    <source>
        <dbReference type="SAM" id="MobiDB-lite"/>
    </source>
</evidence>
<dbReference type="PANTHER" id="PTHR11475:SF106">
    <property type="entry name" value="CURLY SU"/>
    <property type="match status" value="1"/>
</dbReference>
<dbReference type="Proteomes" id="UP001234178">
    <property type="component" value="Unassembled WGS sequence"/>
</dbReference>
<dbReference type="Gene3D" id="1.10.640.10">
    <property type="entry name" value="Haem peroxidase domain superfamily, animal type"/>
    <property type="match status" value="1"/>
</dbReference>
<keyword evidence="1" id="KW-0560">Oxidoreductase</keyword>
<accession>A0ABR0B4B7</accession>
<keyword evidence="4" id="KW-0732">Signal</keyword>
<dbReference type="PRINTS" id="PR00457">
    <property type="entry name" value="ANPEROXIDASE"/>
</dbReference>
<keyword evidence="1" id="KW-0575">Peroxidase</keyword>
<evidence type="ECO:0008006" key="7">
    <source>
        <dbReference type="Google" id="ProtNLM"/>
    </source>
</evidence>
<comment type="caution">
    <text evidence="5">The sequence shown here is derived from an EMBL/GenBank/DDBJ whole genome shotgun (WGS) entry which is preliminary data.</text>
</comment>
<dbReference type="InterPro" id="IPR010255">
    <property type="entry name" value="Haem_peroxidase_sf"/>
</dbReference>
<feature type="chain" id="PRO_5047167068" description="Chorion peroxidase" evidence="4">
    <location>
        <begin position="35"/>
        <end position="1176"/>
    </location>
</feature>
<sequence length="1176" mass="130904">MTTSRMCCSWPTAVLARVLWTLLLFAPATLMVHAAVLHPSGGFQPSLGLGLDYGRLDGPVPALTADYNAGKEGCALVLTRSSLYDHTQSIFLGAGSGYGGNCITYAAVDHALAQALQYLRIETPEEEWMPEQLATVGEVFLETARILARRYGLTPHEIENQLPLLDTHKTNLLKYCPDFMSPLHCTPGKYRRFDGLCNNLQNPTWGARLTSFTRLLPPAYNDGISEPRIGYGGLPLPGARSVTSLVHIEETLNDHAATTLVVSWGQFMDHDFTLTGTMLNPLDRNEFEECCRPPPGSPPNKYCFNIDVPANDAFFSRFGVRCIDFVRGFPGVRHGCRLGSRTQFNLLTATIDANTVYGVRESFARSLRSGYGGHLRMNPVLRPLGLMDLLPAKTDIPDEGCTHRAENGNKFCFDGGEIRVNEQLILTCMHTLWAREHNRIATQLYVINPHWDDEILFQEARNIVIAMIQHITYNEFLPVVLGKDMIAKFNLVLQKEGYWNGYDPTVNPGIMASFAAAAFRFGHTILPTNVERWSKAHRYVTHTPLSDLIRQPYQLYEPGVLDEYYIGMINQPALAFDNFITAEVTTMLFRKPGERHGVDLTAFNLQRNREVGLPGYTEFRKFCGLSAVHTWEDLLGSMSNDTVYRYAATLRTPHDIDLWSGGVSERALPGSLLGPTFACVIATQFSSVRVGDRFWYELGNQPSSFTPAQLEEIRKSRLARVLCDNTDLIQTIQTYPLVLPDHEINPRVSCKSSIIPYMDLTKWAEPHNSHLPKTPTLVQPVPHGHPHASTGNPNKDGITVNEVAIHMLREALSSGVYAGQFTGPHRSPLYPHSGKIKPTPTRRPIVLSQEYIDTLNTHLIGAGFPGLNGLYNILTHVPNNLYKRTANSSDFFGDYAPYAPKQAAEYRTDMDEVVETAMHGPLNYKGKFVVNKFVPIEGPYGKFDLQDFVSLAEHLVKTSNQLPGASQAKETDAVNFDADSPSFLDNVGTANARTISSSSTSNVVKKPVIFPNTRKSNYRSRVRSGRSKRAESEPENVKGSAEVPIDLSQFSKPSRLDIFLPEYIVDHVEAHAATLKNKGHESNATSTSEDVDQVIKAEEIRAAEHKNIEVDIQKAVEAMKNLEDSYKVLYDQIEAARKLFPDSDDPAHKTLEDILSTASTPRYTLESETLATTDKS</sequence>
<dbReference type="PANTHER" id="PTHR11475">
    <property type="entry name" value="OXIDASE/PEROXIDASE"/>
    <property type="match status" value="1"/>
</dbReference>
<organism evidence="5 6">
    <name type="scientific">Daphnia magna</name>
    <dbReference type="NCBI Taxonomy" id="35525"/>
    <lineage>
        <taxon>Eukaryota</taxon>
        <taxon>Metazoa</taxon>
        <taxon>Ecdysozoa</taxon>
        <taxon>Arthropoda</taxon>
        <taxon>Crustacea</taxon>
        <taxon>Branchiopoda</taxon>
        <taxon>Diplostraca</taxon>
        <taxon>Cladocera</taxon>
        <taxon>Anomopoda</taxon>
        <taxon>Daphniidae</taxon>
        <taxon>Daphnia</taxon>
    </lineage>
</organism>
<evidence type="ECO:0000313" key="5">
    <source>
        <dbReference type="EMBL" id="KAK4036549.1"/>
    </source>
</evidence>
<feature type="compositionally biased region" description="Basic residues" evidence="3">
    <location>
        <begin position="1016"/>
        <end position="1027"/>
    </location>
</feature>
<reference evidence="5 6" key="1">
    <citation type="journal article" date="2023" name="Nucleic Acids Res.">
        <title>The hologenome of Daphnia magna reveals possible DNA methylation and microbiome-mediated evolution of the host genome.</title>
        <authorList>
            <person name="Chaturvedi A."/>
            <person name="Li X."/>
            <person name="Dhandapani V."/>
            <person name="Marshall H."/>
            <person name="Kissane S."/>
            <person name="Cuenca-Cambronero M."/>
            <person name="Asole G."/>
            <person name="Calvet F."/>
            <person name="Ruiz-Romero M."/>
            <person name="Marangio P."/>
            <person name="Guigo R."/>
            <person name="Rago D."/>
            <person name="Mirbahai L."/>
            <person name="Eastwood N."/>
            <person name="Colbourne J.K."/>
            <person name="Zhou J."/>
            <person name="Mallon E."/>
            <person name="Orsini L."/>
        </authorList>
    </citation>
    <scope>NUCLEOTIDE SEQUENCE [LARGE SCALE GENOMIC DNA]</scope>
    <source>
        <strain evidence="5">LRV0_1</strain>
    </source>
</reference>
<keyword evidence="2" id="KW-0175">Coiled coil</keyword>
<feature type="signal peptide" evidence="4">
    <location>
        <begin position="1"/>
        <end position="34"/>
    </location>
</feature>
<dbReference type="InterPro" id="IPR019791">
    <property type="entry name" value="Haem_peroxidase_animal"/>
</dbReference>
<feature type="coiled-coil region" evidence="2">
    <location>
        <begin position="1105"/>
        <end position="1139"/>
    </location>
</feature>
<dbReference type="CDD" id="cd09823">
    <property type="entry name" value="peroxinectin_like"/>
    <property type="match status" value="1"/>
</dbReference>
<proteinExistence type="predicted"/>
<dbReference type="EMBL" id="JAOYFB010000040">
    <property type="protein sequence ID" value="KAK4036549.1"/>
    <property type="molecule type" value="Genomic_DNA"/>
</dbReference>
<name>A0ABR0B4B7_9CRUS</name>
<gene>
    <name evidence="5" type="ORF">OUZ56_028600</name>
</gene>
<evidence type="ECO:0000256" key="2">
    <source>
        <dbReference type="SAM" id="Coils"/>
    </source>
</evidence>
<evidence type="ECO:0000256" key="4">
    <source>
        <dbReference type="SAM" id="SignalP"/>
    </source>
</evidence>
<dbReference type="InterPro" id="IPR037120">
    <property type="entry name" value="Haem_peroxidase_sf_animal"/>
</dbReference>
<dbReference type="Pfam" id="PF03098">
    <property type="entry name" value="An_peroxidase"/>
    <property type="match status" value="1"/>
</dbReference>
<dbReference type="SUPFAM" id="SSF48113">
    <property type="entry name" value="Heme-dependent peroxidases"/>
    <property type="match status" value="1"/>
</dbReference>
<dbReference type="PROSITE" id="PS50292">
    <property type="entry name" value="PEROXIDASE_3"/>
    <property type="match status" value="1"/>
</dbReference>
<evidence type="ECO:0000313" key="6">
    <source>
        <dbReference type="Proteomes" id="UP001234178"/>
    </source>
</evidence>
<evidence type="ECO:0000256" key="1">
    <source>
        <dbReference type="ARBA" id="ARBA00022559"/>
    </source>
</evidence>
<protein>
    <recommendedName>
        <fullName evidence="7">Chorion peroxidase</fullName>
    </recommendedName>
</protein>